<feature type="domain" description="UDP-glucose/GDP-mannose dehydrogenase C-terminal" evidence="11">
    <location>
        <begin position="320"/>
        <end position="425"/>
    </location>
</feature>
<dbReference type="InterPro" id="IPR017476">
    <property type="entry name" value="UDP-Glc/GDP-Man"/>
</dbReference>
<feature type="binding site" evidence="10">
    <location>
        <position position="35"/>
    </location>
    <ligand>
        <name>NAD(+)</name>
        <dbReference type="ChEBI" id="CHEBI:57540"/>
    </ligand>
</feature>
<dbReference type="FunFam" id="1.20.5.100:FF:000001">
    <property type="entry name" value="UDP-glucose 6-dehydrogenase"/>
    <property type="match status" value="1"/>
</dbReference>
<feature type="binding site" evidence="9">
    <location>
        <begin position="255"/>
        <end position="259"/>
    </location>
    <ligand>
        <name>substrate</name>
    </ligand>
</feature>
<dbReference type="AlphaFoldDB" id="A0A089ZUY7"/>
<feature type="binding site" evidence="10">
    <location>
        <position position="86"/>
    </location>
    <ligand>
        <name>NAD(+)</name>
        <dbReference type="ChEBI" id="CHEBI:57540"/>
    </ligand>
</feature>
<gene>
    <name evidence="12" type="ORF">BRM9_0683</name>
</gene>
<feature type="binding site" evidence="10">
    <location>
        <position position="121"/>
    </location>
    <ligand>
        <name>NAD(+)</name>
        <dbReference type="ChEBI" id="CHEBI:57540"/>
    </ligand>
</feature>
<comment type="pathway">
    <text evidence="1">Nucleotide-sugar biosynthesis; UDP-alpha-D-glucuronate biosynthesis; UDP-alpha-D-glucuronate from UDP-alpha-D-glucose: step 1/1.</text>
</comment>
<evidence type="ECO:0000256" key="7">
    <source>
        <dbReference type="PIRNR" id="PIRNR000124"/>
    </source>
</evidence>
<dbReference type="GeneID" id="24791833"/>
<feature type="active site" description="Nucleophile" evidence="8">
    <location>
        <position position="266"/>
    </location>
</feature>
<name>A0A089ZUY7_METFO</name>
<dbReference type="EMBL" id="CP006933">
    <property type="protein sequence ID" value="AIS31504.1"/>
    <property type="molecule type" value="Genomic_DNA"/>
</dbReference>
<dbReference type="Pfam" id="PF00984">
    <property type="entry name" value="UDPG_MGDP_dh"/>
    <property type="match status" value="1"/>
</dbReference>
<proteinExistence type="inferred from homology"/>
<dbReference type="Pfam" id="PF03721">
    <property type="entry name" value="UDPG_MGDP_dh_N"/>
    <property type="match status" value="1"/>
</dbReference>
<evidence type="ECO:0000313" key="12">
    <source>
        <dbReference type="EMBL" id="AIS31504.1"/>
    </source>
</evidence>
<evidence type="ECO:0000313" key="13">
    <source>
        <dbReference type="Proteomes" id="UP000029661"/>
    </source>
</evidence>
<evidence type="ECO:0000256" key="2">
    <source>
        <dbReference type="ARBA" id="ARBA00006601"/>
    </source>
</evidence>
<reference evidence="12 13" key="1">
    <citation type="submission" date="2013-12" db="EMBL/GenBank/DDBJ databases">
        <title>The complete genome sequence of Methanobacterium sp. BRM9.</title>
        <authorList>
            <consortium name="Pastoral Greenhouse Gas Research Consortium"/>
            <person name="Kelly W.J."/>
            <person name="Leahy S.C."/>
            <person name="Perry R."/>
            <person name="Li D."/>
            <person name="Altermann E."/>
            <person name="Lambie S.C."/>
            <person name="Attwood G.T."/>
        </authorList>
    </citation>
    <scope>NUCLEOTIDE SEQUENCE [LARGE SCALE GENOMIC DNA]</scope>
    <source>
        <strain evidence="12 13">BRM9</strain>
    </source>
</reference>
<feature type="binding site" evidence="9">
    <location>
        <position position="327"/>
    </location>
    <ligand>
        <name>substrate</name>
    </ligand>
</feature>
<dbReference type="SUPFAM" id="SSF51735">
    <property type="entry name" value="NAD(P)-binding Rossmann-fold domains"/>
    <property type="match status" value="1"/>
</dbReference>
<evidence type="ECO:0000259" key="11">
    <source>
        <dbReference type="SMART" id="SM00984"/>
    </source>
</evidence>
<dbReference type="PIRSF" id="PIRSF000124">
    <property type="entry name" value="UDPglc_GDPman_dh"/>
    <property type="match status" value="1"/>
</dbReference>
<dbReference type="Gene3D" id="1.20.5.100">
    <property type="entry name" value="Cytochrome c1, transmembrane anchor, C-terminal"/>
    <property type="match status" value="1"/>
</dbReference>
<protein>
    <recommendedName>
        <fullName evidence="3 7">UDP-glucose 6-dehydrogenase</fullName>
        <ecNumber evidence="3 7">1.1.1.22</ecNumber>
    </recommendedName>
</protein>
<dbReference type="Pfam" id="PF03720">
    <property type="entry name" value="UDPG_MGDP_dh_C"/>
    <property type="match status" value="1"/>
</dbReference>
<evidence type="ECO:0000256" key="6">
    <source>
        <dbReference type="ARBA" id="ARBA00047473"/>
    </source>
</evidence>
<dbReference type="GO" id="GO:0051287">
    <property type="term" value="F:NAD binding"/>
    <property type="evidence" value="ECO:0007669"/>
    <property type="project" value="InterPro"/>
</dbReference>
<dbReference type="PANTHER" id="PTHR43750">
    <property type="entry name" value="UDP-GLUCOSE 6-DEHYDROGENASE TUAD"/>
    <property type="match status" value="1"/>
</dbReference>
<dbReference type="GO" id="GO:0000271">
    <property type="term" value="P:polysaccharide biosynthetic process"/>
    <property type="evidence" value="ECO:0007669"/>
    <property type="project" value="InterPro"/>
</dbReference>
<dbReference type="GO" id="GO:0003979">
    <property type="term" value="F:UDP-glucose 6-dehydrogenase activity"/>
    <property type="evidence" value="ECO:0007669"/>
    <property type="project" value="UniProtKB-EC"/>
</dbReference>
<comment type="similarity">
    <text evidence="2 7">Belongs to the UDP-glucose/GDP-mannose dehydrogenase family.</text>
</comment>
<keyword evidence="5 7" id="KW-0520">NAD</keyword>
<sequence>MKITVIGTGYVGLVTGTCFSEMGNKVYCIDIDNGKVECLKKGIIPIYEPGVEELVLKNQSKGDLIFTNNLKEGLDNSNICFIAVGTPMGEDGSANLQYVLDVAKDIGQLVNHDIIVVNKSTVPVGTADKVKAAILNELEQRNLKLNVEVVSNPEFLKEGSAVEDFMRPDRVIIGSSNKNVIETLKELYVPFTTNHERFITMDVRSAEMTKYAANAMLATRISFMNEIANICEKVGADINNVRMGIGSDKRIGYNFLYAGCGYGGSCFPKDVKALIKTAANKGYDANILKKVEELNNQQKLSLGRKVVDKFGENLSGFTFGIWGLSFKPGTDDMREAPSVVTINKLCQLGAKVQVYDPQAMEVAEKYYFKDNKQVKYAKNKYDALDSVHSLLLLTEWKEFRSPDFEEMSKRMINKIIFDGRNQYNKETLREIGFEYHQIGNGYKGS</sequence>
<organism evidence="12 13">
    <name type="scientific">Methanobacterium formicicum</name>
    <dbReference type="NCBI Taxonomy" id="2162"/>
    <lineage>
        <taxon>Archaea</taxon>
        <taxon>Methanobacteriati</taxon>
        <taxon>Methanobacteriota</taxon>
        <taxon>Methanomada group</taxon>
        <taxon>Methanobacteria</taxon>
        <taxon>Methanobacteriales</taxon>
        <taxon>Methanobacteriaceae</taxon>
        <taxon>Methanobacterium</taxon>
    </lineage>
</organism>
<dbReference type="GO" id="GO:0006065">
    <property type="term" value="P:UDP-glucuronate biosynthetic process"/>
    <property type="evidence" value="ECO:0007669"/>
    <property type="project" value="UniProtKB-UniPathway"/>
</dbReference>
<dbReference type="OrthoDB" id="59839at2157"/>
<dbReference type="InterPro" id="IPR036291">
    <property type="entry name" value="NAD(P)-bd_dom_sf"/>
</dbReference>
<dbReference type="RefSeq" id="WP_048084818.1">
    <property type="nucleotide sequence ID" value="NZ_CP006933.1"/>
</dbReference>
<dbReference type="PIRSF" id="PIRSF500134">
    <property type="entry name" value="UDPglc_DH_bac"/>
    <property type="match status" value="1"/>
</dbReference>
<dbReference type="NCBIfam" id="TIGR03026">
    <property type="entry name" value="NDP-sugDHase"/>
    <property type="match status" value="1"/>
</dbReference>
<feature type="binding site" evidence="10">
    <location>
        <position position="30"/>
    </location>
    <ligand>
        <name>NAD(+)</name>
        <dbReference type="ChEBI" id="CHEBI:57540"/>
    </ligand>
</feature>
<feature type="binding site" evidence="10">
    <location>
        <position position="269"/>
    </location>
    <ligand>
        <name>NAD(+)</name>
        <dbReference type="ChEBI" id="CHEBI:57540"/>
    </ligand>
</feature>
<keyword evidence="4 7" id="KW-0560">Oxidoreductase</keyword>
<dbReference type="SMART" id="SM00984">
    <property type="entry name" value="UDPG_MGDP_dh_C"/>
    <property type="match status" value="1"/>
</dbReference>
<dbReference type="InterPro" id="IPR008927">
    <property type="entry name" value="6-PGluconate_DH-like_C_sf"/>
</dbReference>
<feature type="binding site" evidence="9">
    <location>
        <position position="263"/>
    </location>
    <ligand>
        <name>substrate</name>
    </ligand>
</feature>
<dbReference type="InterPro" id="IPR001732">
    <property type="entry name" value="UDP-Glc/GDP-Man_DH_N"/>
</dbReference>
<dbReference type="InterPro" id="IPR014026">
    <property type="entry name" value="UDP-Glc/GDP-Man_DH_dimer"/>
</dbReference>
<evidence type="ECO:0000256" key="8">
    <source>
        <dbReference type="PIRSR" id="PIRSR500134-1"/>
    </source>
</evidence>
<evidence type="ECO:0000256" key="9">
    <source>
        <dbReference type="PIRSR" id="PIRSR500134-2"/>
    </source>
</evidence>
<feature type="binding site" evidence="9">
    <location>
        <begin position="155"/>
        <end position="158"/>
    </location>
    <ligand>
        <name>substrate</name>
    </ligand>
</feature>
<dbReference type="SUPFAM" id="SSF48179">
    <property type="entry name" value="6-phosphogluconate dehydrogenase C-terminal domain-like"/>
    <property type="match status" value="1"/>
</dbReference>
<comment type="catalytic activity">
    <reaction evidence="6 7">
        <text>UDP-alpha-D-glucose + 2 NAD(+) + H2O = UDP-alpha-D-glucuronate + 2 NADH + 3 H(+)</text>
        <dbReference type="Rhea" id="RHEA:23596"/>
        <dbReference type="ChEBI" id="CHEBI:15377"/>
        <dbReference type="ChEBI" id="CHEBI:15378"/>
        <dbReference type="ChEBI" id="CHEBI:57540"/>
        <dbReference type="ChEBI" id="CHEBI:57945"/>
        <dbReference type="ChEBI" id="CHEBI:58052"/>
        <dbReference type="ChEBI" id="CHEBI:58885"/>
        <dbReference type="EC" id="1.1.1.22"/>
    </reaction>
</comment>
<dbReference type="Gene3D" id="3.40.50.720">
    <property type="entry name" value="NAD(P)-binding Rossmann-like Domain"/>
    <property type="match status" value="2"/>
</dbReference>
<dbReference type="PANTHER" id="PTHR43750:SF3">
    <property type="entry name" value="UDP-GLUCOSE 6-DEHYDROGENASE TUAD"/>
    <property type="match status" value="1"/>
</dbReference>
<feature type="binding site" evidence="10">
    <location>
        <position position="158"/>
    </location>
    <ligand>
        <name>NAD(+)</name>
        <dbReference type="ChEBI" id="CHEBI:57540"/>
    </ligand>
</feature>
<evidence type="ECO:0000256" key="5">
    <source>
        <dbReference type="ARBA" id="ARBA00023027"/>
    </source>
</evidence>
<evidence type="ECO:0000256" key="1">
    <source>
        <dbReference type="ARBA" id="ARBA00004701"/>
    </source>
</evidence>
<dbReference type="STRING" id="2162.BRM9_0683"/>
<dbReference type="Proteomes" id="UP000029661">
    <property type="component" value="Chromosome"/>
</dbReference>
<dbReference type="EC" id="1.1.1.22" evidence="3 7"/>
<dbReference type="InterPro" id="IPR036220">
    <property type="entry name" value="UDP-Glc/GDP-Man_DH_C_sf"/>
</dbReference>
<evidence type="ECO:0000256" key="3">
    <source>
        <dbReference type="ARBA" id="ARBA00012954"/>
    </source>
</evidence>
<feature type="binding site" evidence="10">
    <location>
        <position position="334"/>
    </location>
    <ligand>
        <name>NAD(+)</name>
        <dbReference type="ChEBI" id="CHEBI:57540"/>
    </ligand>
</feature>
<dbReference type="KEGG" id="mfc:BRM9_0683"/>
<feature type="binding site" evidence="9">
    <location>
        <position position="210"/>
    </location>
    <ligand>
        <name>substrate</name>
    </ligand>
</feature>
<dbReference type="SUPFAM" id="SSF52413">
    <property type="entry name" value="UDP-glucose/GDP-mannose dehydrogenase C-terminal domain"/>
    <property type="match status" value="1"/>
</dbReference>
<accession>A0A089ZUY7</accession>
<evidence type="ECO:0000256" key="10">
    <source>
        <dbReference type="PIRSR" id="PIRSR500134-3"/>
    </source>
</evidence>
<dbReference type="InterPro" id="IPR028357">
    <property type="entry name" value="UDPglc_DH_bac"/>
</dbReference>
<dbReference type="UniPathway" id="UPA00038">
    <property type="reaction ID" value="UER00491"/>
</dbReference>
<evidence type="ECO:0000256" key="4">
    <source>
        <dbReference type="ARBA" id="ARBA00023002"/>
    </source>
</evidence>
<dbReference type="InterPro" id="IPR014027">
    <property type="entry name" value="UDP-Glc/GDP-Man_DH_C"/>
</dbReference>